<dbReference type="Proteomes" id="UP001335665">
    <property type="component" value="Unassembled WGS sequence"/>
</dbReference>
<dbReference type="InterPro" id="IPR029062">
    <property type="entry name" value="Class_I_gatase-like"/>
</dbReference>
<sequence>MKICFVQHEPFVGPGYYMTWAHQRKYDTQIVDCHRETPAPDLEQHFDMLVVLGGPQNPHTTLAECSHFNAAAERKTIQAFIASGRVVVGVCLGAQLIGEALGIQYEHSPEKEEGAVPVYLTEQGLLDPVLKDFQDGACLGEWHNDMMGVNSQTPVLAKSDGCPRQIVRYGTLVYGLQCHMELTPPDYQLLIEEMGTDVSHYQQYRYVQSAEQIRHIDCAAMNSNLAHFLDRLVGRYYQENK</sequence>
<dbReference type="PROSITE" id="PS51273">
    <property type="entry name" value="GATASE_TYPE_1"/>
    <property type="match status" value="1"/>
</dbReference>
<dbReference type="CDD" id="cd01741">
    <property type="entry name" value="GATase1_1"/>
    <property type="match status" value="1"/>
</dbReference>
<dbReference type="InterPro" id="IPR017926">
    <property type="entry name" value="GATASE"/>
</dbReference>
<dbReference type="GO" id="GO:0003922">
    <property type="term" value="F:GMP synthase (glutamine-hydrolyzing) activity"/>
    <property type="evidence" value="ECO:0007669"/>
    <property type="project" value="UniProtKB-EC"/>
</dbReference>
<organism evidence="2 3">
    <name type="scientific">Limosilactobacillus pontis</name>
    <dbReference type="NCBI Taxonomy" id="35787"/>
    <lineage>
        <taxon>Bacteria</taxon>
        <taxon>Bacillati</taxon>
        <taxon>Bacillota</taxon>
        <taxon>Bacilli</taxon>
        <taxon>Lactobacillales</taxon>
        <taxon>Lactobacillaceae</taxon>
        <taxon>Limosilactobacillus</taxon>
    </lineage>
</organism>
<protein>
    <submittedName>
        <fullName evidence="2">Glutamine amidotransferase</fullName>
        <ecNumber evidence="2">6.3.5.2</ecNumber>
    </submittedName>
</protein>
<dbReference type="Pfam" id="PF00117">
    <property type="entry name" value="GATase"/>
    <property type="match status" value="1"/>
</dbReference>
<dbReference type="RefSeq" id="WP_331192393.1">
    <property type="nucleotide sequence ID" value="NZ_JAQSEN010000010.1"/>
</dbReference>
<dbReference type="Gene3D" id="3.40.50.880">
    <property type="match status" value="1"/>
</dbReference>
<keyword evidence="2" id="KW-0315">Glutamine amidotransferase</keyword>
<gene>
    <name evidence="2" type="ORF">PS396_02925</name>
</gene>
<proteinExistence type="predicted"/>
<dbReference type="InterPro" id="IPR044992">
    <property type="entry name" value="ChyE-like"/>
</dbReference>
<feature type="domain" description="Glutamine amidotransferase" evidence="1">
    <location>
        <begin position="24"/>
        <end position="184"/>
    </location>
</feature>
<evidence type="ECO:0000259" key="1">
    <source>
        <dbReference type="Pfam" id="PF00117"/>
    </source>
</evidence>
<dbReference type="PANTHER" id="PTHR42695">
    <property type="entry name" value="GLUTAMINE AMIDOTRANSFERASE YLR126C-RELATED"/>
    <property type="match status" value="1"/>
</dbReference>
<dbReference type="PANTHER" id="PTHR42695:SF5">
    <property type="entry name" value="GLUTAMINE AMIDOTRANSFERASE YLR126C-RELATED"/>
    <property type="match status" value="1"/>
</dbReference>
<comment type="caution">
    <text evidence="2">The sequence shown here is derived from an EMBL/GenBank/DDBJ whole genome shotgun (WGS) entry which is preliminary data.</text>
</comment>
<dbReference type="EC" id="6.3.5.2" evidence="2"/>
<name>A0ABU7SRS4_9LACO</name>
<keyword evidence="2" id="KW-0436">Ligase</keyword>
<dbReference type="EMBL" id="JAQSFA010000005">
    <property type="protein sequence ID" value="MEE6700759.1"/>
    <property type="molecule type" value="Genomic_DNA"/>
</dbReference>
<reference evidence="2 3" key="1">
    <citation type="submission" date="2023-02" db="EMBL/GenBank/DDBJ databases">
        <title>The predominant lactic acid bacteria and yeasts involved in the spontaneous fermentation of millet during the production of the traditional porridge Hausa koko in Ghana.</title>
        <authorList>
            <person name="Atter A."/>
            <person name="Diaz M."/>
        </authorList>
    </citation>
    <scope>NUCLEOTIDE SEQUENCE [LARGE SCALE GENOMIC DNA]</scope>
    <source>
        <strain evidence="2 3">FI11552</strain>
    </source>
</reference>
<keyword evidence="3" id="KW-1185">Reference proteome</keyword>
<evidence type="ECO:0000313" key="2">
    <source>
        <dbReference type="EMBL" id="MEE6700759.1"/>
    </source>
</evidence>
<accession>A0ABU7SRS4</accession>
<dbReference type="SUPFAM" id="SSF52317">
    <property type="entry name" value="Class I glutamine amidotransferase-like"/>
    <property type="match status" value="1"/>
</dbReference>
<evidence type="ECO:0000313" key="3">
    <source>
        <dbReference type="Proteomes" id="UP001335665"/>
    </source>
</evidence>